<sequence length="182" mass="19364">MARKTPTSSVSRRYRSASCSDSRLVGDPGSDREPTPGNSEPDVGDITDWSDGESTPGESDPDIRDIAGSRSDSEPAPGGSDLDLWGVAGSCSNREPTRGESEPGIPDVTGFCLDREPTPPEADLWGFAGFRSDREPPWGESEPRAGSSGWCRAPGFSVVMAPHRTFLPYLKGCFHSCEGLAS</sequence>
<name>A0A5M3XLV7_9ACTN</name>
<feature type="compositionally biased region" description="Polar residues" evidence="1">
    <location>
        <begin position="1"/>
        <end position="21"/>
    </location>
</feature>
<feature type="region of interest" description="Disordered" evidence="1">
    <location>
        <begin position="1"/>
        <end position="118"/>
    </location>
</feature>
<feature type="region of interest" description="Disordered" evidence="1">
    <location>
        <begin position="129"/>
        <end position="148"/>
    </location>
</feature>
<accession>A0A5M3XLV7</accession>
<dbReference type="Proteomes" id="UP000377595">
    <property type="component" value="Unassembled WGS sequence"/>
</dbReference>
<dbReference type="EMBL" id="BLAF01000026">
    <property type="protein sequence ID" value="GES21852.1"/>
    <property type="molecule type" value="Genomic_DNA"/>
</dbReference>
<organism evidence="2 3">
    <name type="scientific">Acrocarpospora pleiomorpha</name>
    <dbReference type="NCBI Taxonomy" id="90975"/>
    <lineage>
        <taxon>Bacteria</taxon>
        <taxon>Bacillati</taxon>
        <taxon>Actinomycetota</taxon>
        <taxon>Actinomycetes</taxon>
        <taxon>Streptosporangiales</taxon>
        <taxon>Streptosporangiaceae</taxon>
        <taxon>Acrocarpospora</taxon>
    </lineage>
</organism>
<gene>
    <name evidence="2" type="ORF">Aple_047490</name>
</gene>
<reference evidence="2 3" key="1">
    <citation type="submission" date="2019-10" db="EMBL/GenBank/DDBJ databases">
        <title>Whole genome shotgun sequence of Acrocarpospora pleiomorpha NBRC 16267.</title>
        <authorList>
            <person name="Ichikawa N."/>
            <person name="Kimura A."/>
            <person name="Kitahashi Y."/>
            <person name="Komaki H."/>
            <person name="Oguchi A."/>
        </authorList>
    </citation>
    <scope>NUCLEOTIDE SEQUENCE [LARGE SCALE GENOMIC DNA]</scope>
    <source>
        <strain evidence="2 3">NBRC 16267</strain>
    </source>
</reference>
<protein>
    <submittedName>
        <fullName evidence="2">Uncharacterized protein</fullName>
    </submittedName>
</protein>
<dbReference type="AlphaFoldDB" id="A0A5M3XLV7"/>
<comment type="caution">
    <text evidence="2">The sequence shown here is derived from an EMBL/GenBank/DDBJ whole genome shotgun (WGS) entry which is preliminary data.</text>
</comment>
<evidence type="ECO:0000313" key="3">
    <source>
        <dbReference type="Proteomes" id="UP000377595"/>
    </source>
</evidence>
<proteinExistence type="predicted"/>
<feature type="compositionally biased region" description="Basic and acidic residues" evidence="1">
    <location>
        <begin position="131"/>
        <end position="143"/>
    </location>
</feature>
<feature type="compositionally biased region" description="Basic and acidic residues" evidence="1">
    <location>
        <begin position="61"/>
        <end position="73"/>
    </location>
</feature>
<evidence type="ECO:0000313" key="2">
    <source>
        <dbReference type="EMBL" id="GES21852.1"/>
    </source>
</evidence>
<feature type="compositionally biased region" description="Acidic residues" evidence="1">
    <location>
        <begin position="42"/>
        <end position="51"/>
    </location>
</feature>
<evidence type="ECO:0000256" key="1">
    <source>
        <dbReference type="SAM" id="MobiDB-lite"/>
    </source>
</evidence>
<keyword evidence="3" id="KW-1185">Reference proteome</keyword>